<proteinExistence type="predicted"/>
<dbReference type="RefSeq" id="WP_347437482.1">
    <property type="nucleotide sequence ID" value="NZ_CP089291.1"/>
</dbReference>
<reference evidence="1" key="1">
    <citation type="submission" date="2021-12" db="EMBL/GenBank/DDBJ databases">
        <title>Alicyclobacillaceae gen. nov., sp. nov., isolated from chalcocite enrichment system.</title>
        <authorList>
            <person name="Jiang Z."/>
        </authorList>
    </citation>
    <scope>NUCLEOTIDE SEQUENCE</scope>
    <source>
        <strain evidence="1">MYW30-H2</strain>
    </source>
</reference>
<keyword evidence="2" id="KW-1185">Reference proteome</keyword>
<protein>
    <recommendedName>
        <fullName evidence="3">Tail fiber protein</fullName>
    </recommendedName>
</protein>
<sequence>MQKLTDQQYAAFNQSIPSLGTRGDKGRPTAGDIINSLFLLGGKIVTYTSNATANTQDTVYHGLGYVPNGYIVIGNGNGGVVYTGANADANNLYLKCTTASNSVTLLVF</sequence>
<gene>
    <name evidence="1" type="ORF">LSG31_00425</name>
</gene>
<dbReference type="Proteomes" id="UP000830167">
    <property type="component" value="Chromosome"/>
</dbReference>
<name>A0ABY4CNL3_9BACL</name>
<evidence type="ECO:0000313" key="1">
    <source>
        <dbReference type="EMBL" id="UOF90783.1"/>
    </source>
</evidence>
<evidence type="ECO:0000313" key="2">
    <source>
        <dbReference type="Proteomes" id="UP000830167"/>
    </source>
</evidence>
<accession>A0ABY4CNL3</accession>
<evidence type="ECO:0008006" key="3">
    <source>
        <dbReference type="Google" id="ProtNLM"/>
    </source>
</evidence>
<organism evidence="1 2">
    <name type="scientific">Fodinisporobacter ferrooxydans</name>
    <dbReference type="NCBI Taxonomy" id="2901836"/>
    <lineage>
        <taxon>Bacteria</taxon>
        <taxon>Bacillati</taxon>
        <taxon>Bacillota</taxon>
        <taxon>Bacilli</taxon>
        <taxon>Bacillales</taxon>
        <taxon>Alicyclobacillaceae</taxon>
        <taxon>Fodinisporobacter</taxon>
    </lineage>
</organism>
<dbReference type="EMBL" id="CP089291">
    <property type="protein sequence ID" value="UOF90783.1"/>
    <property type="molecule type" value="Genomic_DNA"/>
</dbReference>